<reference evidence="2" key="1">
    <citation type="submission" date="2011-11" db="EMBL/GenBank/DDBJ databases">
        <title>The Genome Sequence of Fusarium oxysporum PHW808.</title>
        <authorList>
            <consortium name="The Broad Institute Genome Sequencing Platform"/>
            <person name="Ma L.-J."/>
            <person name="Gale L.R."/>
            <person name="Schwartz D.C."/>
            <person name="Zhou S."/>
            <person name="Corby-Kistler H."/>
            <person name="Young S.K."/>
            <person name="Zeng Q."/>
            <person name="Gargeya S."/>
            <person name="Fitzgerald M."/>
            <person name="Haas B."/>
            <person name="Abouelleil A."/>
            <person name="Alvarado L."/>
            <person name="Arachchi H.M."/>
            <person name="Berlin A."/>
            <person name="Brown A."/>
            <person name="Chapman S.B."/>
            <person name="Chen Z."/>
            <person name="Dunbar C."/>
            <person name="Freedman E."/>
            <person name="Gearin G."/>
            <person name="Goldberg J."/>
            <person name="Griggs A."/>
            <person name="Gujja S."/>
            <person name="Heiman D."/>
            <person name="Howarth C."/>
            <person name="Larson L."/>
            <person name="Lui A."/>
            <person name="MacDonald P.J.P."/>
            <person name="Montmayeur A."/>
            <person name="Murphy C."/>
            <person name="Neiman D."/>
            <person name="Pearson M."/>
            <person name="Priest M."/>
            <person name="Roberts A."/>
            <person name="Saif S."/>
            <person name="Shea T."/>
            <person name="Shenoy N."/>
            <person name="Sisk P."/>
            <person name="Stolte C."/>
            <person name="Sykes S."/>
            <person name="Wortman J."/>
            <person name="Nusbaum C."/>
            <person name="Birren B."/>
        </authorList>
    </citation>
    <scope>NUCLEOTIDE SEQUENCE [LARGE SCALE GENOMIC DNA]</scope>
    <source>
        <strain evidence="2">54008</strain>
    </source>
</reference>
<evidence type="ECO:0000313" key="2">
    <source>
        <dbReference type="EMBL" id="EXL69650.1"/>
    </source>
</evidence>
<sequence>MGPTLSSLRSQWPHPPPREPVSGRSERQHDPKPQDLRSFIEPLITSFASEIGYSPLKTTSNDDLWKAMRTYADSTGVPCKDGTHSWLMFKVCFPHHPFEVQLYIWIYSWLGLLLDDEAAEYLEDFSMFHERFCADE</sequence>
<feature type="compositionally biased region" description="Basic and acidic residues" evidence="1">
    <location>
        <begin position="24"/>
        <end position="34"/>
    </location>
</feature>
<name>X0HCR7_FUSOX</name>
<proteinExistence type="predicted"/>
<dbReference type="Proteomes" id="UP000030676">
    <property type="component" value="Unassembled WGS sequence"/>
</dbReference>
<feature type="compositionally biased region" description="Polar residues" evidence="1">
    <location>
        <begin position="1"/>
        <end position="10"/>
    </location>
</feature>
<dbReference type="EMBL" id="KK033255">
    <property type="protein sequence ID" value="EXL69650.1"/>
    <property type="molecule type" value="Genomic_DNA"/>
</dbReference>
<dbReference type="Gene3D" id="1.10.600.10">
    <property type="entry name" value="Farnesyl Diphosphate Synthase"/>
    <property type="match status" value="1"/>
</dbReference>
<dbReference type="InterPro" id="IPR008949">
    <property type="entry name" value="Isoprenoid_synthase_dom_sf"/>
</dbReference>
<accession>X0HCR7</accession>
<reference evidence="2" key="2">
    <citation type="submission" date="2014-03" db="EMBL/GenBank/DDBJ databases">
        <title>The Genome Annotation of Fusarium oxysporum PHW808.</title>
        <authorList>
            <consortium name="The Broad Institute Genomics Platform"/>
            <person name="Ma L.-J."/>
            <person name="Corby-Kistler H."/>
            <person name="Broz K."/>
            <person name="Gale L.R."/>
            <person name="Jonkers W."/>
            <person name="O'Donnell K."/>
            <person name="Ploetz R."/>
            <person name="Steinberg C."/>
            <person name="Schwartz D.C."/>
            <person name="VanEtten H."/>
            <person name="Zhou S."/>
            <person name="Young S.K."/>
            <person name="Zeng Q."/>
            <person name="Gargeya S."/>
            <person name="Fitzgerald M."/>
            <person name="Abouelleil A."/>
            <person name="Alvarado L."/>
            <person name="Chapman S.B."/>
            <person name="Gainer-Dewar J."/>
            <person name="Goldberg J."/>
            <person name="Griggs A."/>
            <person name="Gujja S."/>
            <person name="Hansen M."/>
            <person name="Howarth C."/>
            <person name="Imamovic A."/>
            <person name="Ireland A."/>
            <person name="Larimer J."/>
            <person name="McCowan C."/>
            <person name="Murphy C."/>
            <person name="Pearson M."/>
            <person name="Poon T.W."/>
            <person name="Priest M."/>
            <person name="Roberts A."/>
            <person name="Saif S."/>
            <person name="Shea T."/>
            <person name="Sykes S."/>
            <person name="Wortman J."/>
            <person name="Nusbaum C."/>
            <person name="Birren B."/>
        </authorList>
    </citation>
    <scope>NUCLEOTIDE SEQUENCE</scope>
    <source>
        <strain evidence="2">54008</strain>
    </source>
</reference>
<dbReference type="HOGENOM" id="CLU_1875536_0_0_1"/>
<feature type="region of interest" description="Disordered" evidence="1">
    <location>
        <begin position="1"/>
        <end position="34"/>
    </location>
</feature>
<gene>
    <name evidence="2" type="ORF">FOPG_14442</name>
</gene>
<organism evidence="2">
    <name type="scientific">Fusarium oxysporum f. sp. conglutinans race 2 54008</name>
    <dbReference type="NCBI Taxonomy" id="1089457"/>
    <lineage>
        <taxon>Eukaryota</taxon>
        <taxon>Fungi</taxon>
        <taxon>Dikarya</taxon>
        <taxon>Ascomycota</taxon>
        <taxon>Pezizomycotina</taxon>
        <taxon>Sordariomycetes</taxon>
        <taxon>Hypocreomycetidae</taxon>
        <taxon>Hypocreales</taxon>
        <taxon>Nectriaceae</taxon>
        <taxon>Fusarium</taxon>
        <taxon>Fusarium oxysporum species complex</taxon>
    </lineage>
</organism>
<dbReference type="AlphaFoldDB" id="X0HCR7"/>
<protein>
    <submittedName>
        <fullName evidence="2">Uncharacterized protein</fullName>
    </submittedName>
</protein>
<evidence type="ECO:0000256" key="1">
    <source>
        <dbReference type="SAM" id="MobiDB-lite"/>
    </source>
</evidence>